<dbReference type="Proteomes" id="UP001212498">
    <property type="component" value="Unassembled WGS sequence"/>
</dbReference>
<gene>
    <name evidence="1" type="ORF">OUY24_43945</name>
</gene>
<sequence>MRRRDLLKLGGLAALGTTAAACGGDQERAGRTQLQFMFWGSTFEKKAVENMLKQYEQKNPGVTVKPLYTPDEYDVKLNTLVAGDRLPDAGYVPMAMSFRLGEQGKLVNLFPYLKKYPQLAGYLPDAYLWSGRDDLHGLATANESMLLWFSRS</sequence>
<comment type="caution">
    <text evidence="1">The sequence shown here is derived from an EMBL/GenBank/DDBJ whole genome shotgun (WGS) entry which is preliminary data.</text>
</comment>
<dbReference type="PROSITE" id="PS51257">
    <property type="entry name" value="PROKAR_LIPOPROTEIN"/>
    <property type="match status" value="1"/>
</dbReference>
<proteinExistence type="predicted"/>
<evidence type="ECO:0008006" key="3">
    <source>
        <dbReference type="Google" id="ProtNLM"/>
    </source>
</evidence>
<name>A0ABT4TFA6_9ACTN</name>
<dbReference type="Gene3D" id="3.40.190.10">
    <property type="entry name" value="Periplasmic binding protein-like II"/>
    <property type="match status" value="1"/>
</dbReference>
<accession>A0ABT4TFA6</accession>
<dbReference type="RefSeq" id="WP_416276734.1">
    <property type="nucleotide sequence ID" value="NZ_JAPNUD010000336.1"/>
</dbReference>
<evidence type="ECO:0000313" key="2">
    <source>
        <dbReference type="Proteomes" id="UP001212498"/>
    </source>
</evidence>
<reference evidence="1 2" key="1">
    <citation type="submission" date="2022-11" db="EMBL/GenBank/DDBJ databases">
        <title>Nonomuraea corallina sp. nov., a new species of the genus Nonomuraea isolated from sea side sediment in Thai sea.</title>
        <authorList>
            <person name="Ngamcharungchit C."/>
            <person name="Matsumoto A."/>
            <person name="Suriyachadkun C."/>
            <person name="Panbangred W."/>
            <person name="Inahashi Y."/>
            <person name="Intra B."/>
        </authorList>
    </citation>
    <scope>NUCLEOTIDE SEQUENCE [LARGE SCALE GENOMIC DNA]</scope>
    <source>
        <strain evidence="1 2">DSM 43553</strain>
    </source>
</reference>
<dbReference type="EMBL" id="JAPNUD010000336">
    <property type="protein sequence ID" value="MDA0647621.1"/>
    <property type="molecule type" value="Genomic_DNA"/>
</dbReference>
<evidence type="ECO:0000313" key="1">
    <source>
        <dbReference type="EMBL" id="MDA0647621.1"/>
    </source>
</evidence>
<keyword evidence="2" id="KW-1185">Reference proteome</keyword>
<dbReference type="SUPFAM" id="SSF53850">
    <property type="entry name" value="Periplasmic binding protein-like II"/>
    <property type="match status" value="1"/>
</dbReference>
<organism evidence="1 2">
    <name type="scientific">Nonomuraea ferruginea</name>
    <dbReference type="NCBI Taxonomy" id="46174"/>
    <lineage>
        <taxon>Bacteria</taxon>
        <taxon>Bacillati</taxon>
        <taxon>Actinomycetota</taxon>
        <taxon>Actinomycetes</taxon>
        <taxon>Streptosporangiales</taxon>
        <taxon>Streptosporangiaceae</taxon>
        <taxon>Nonomuraea</taxon>
    </lineage>
</organism>
<protein>
    <recommendedName>
        <fullName evidence="3">Extracellular solute-binding protein</fullName>
    </recommendedName>
</protein>
<feature type="non-terminal residue" evidence="1">
    <location>
        <position position="152"/>
    </location>
</feature>